<gene>
    <name evidence="2" type="ORF">BUL40_11070</name>
</gene>
<dbReference type="Pfam" id="PF19617">
    <property type="entry name" value="DUF6122"/>
    <property type="match status" value="1"/>
</dbReference>
<organism evidence="2 3">
    <name type="scientific">Croceivirga radicis</name>
    <dbReference type="NCBI Taxonomy" id="1929488"/>
    <lineage>
        <taxon>Bacteria</taxon>
        <taxon>Pseudomonadati</taxon>
        <taxon>Bacteroidota</taxon>
        <taxon>Flavobacteriia</taxon>
        <taxon>Flavobacteriales</taxon>
        <taxon>Flavobacteriaceae</taxon>
        <taxon>Croceivirga</taxon>
    </lineage>
</organism>
<keyword evidence="1" id="KW-0812">Transmembrane</keyword>
<reference evidence="2 3" key="1">
    <citation type="submission" date="2016-12" db="EMBL/GenBank/DDBJ databases">
        <authorList>
            <person name="Song W.-J."/>
            <person name="Kurnit D.M."/>
        </authorList>
    </citation>
    <scope>NUCLEOTIDE SEQUENCE [LARGE SCALE GENOMIC DNA]</scope>
    <source>
        <strain evidence="2 3">HSG9</strain>
    </source>
</reference>
<accession>A0A1V6LQ51</accession>
<evidence type="ECO:0008006" key="4">
    <source>
        <dbReference type="Google" id="ProtNLM"/>
    </source>
</evidence>
<protein>
    <recommendedName>
        <fullName evidence="4">Metal-dependent hydrolase</fullName>
    </recommendedName>
</protein>
<name>A0A1V6LQ51_9FLAO</name>
<evidence type="ECO:0000313" key="3">
    <source>
        <dbReference type="Proteomes" id="UP000191680"/>
    </source>
</evidence>
<feature type="transmembrane region" description="Helical" evidence="1">
    <location>
        <begin position="30"/>
        <end position="46"/>
    </location>
</feature>
<keyword evidence="1" id="KW-0472">Membrane</keyword>
<keyword evidence="1" id="KW-1133">Transmembrane helix</keyword>
<dbReference type="Proteomes" id="UP000191680">
    <property type="component" value="Unassembled WGS sequence"/>
</dbReference>
<dbReference type="OrthoDB" id="289051at2"/>
<evidence type="ECO:0000256" key="1">
    <source>
        <dbReference type="SAM" id="Phobius"/>
    </source>
</evidence>
<feature type="transmembrane region" description="Helical" evidence="1">
    <location>
        <begin position="66"/>
        <end position="94"/>
    </location>
</feature>
<dbReference type="InterPro" id="IPR046125">
    <property type="entry name" value="DUF6122"/>
</dbReference>
<sequence>MLRHFLHYGIHFGLPFLIAFLFYRKQYWRASIILLLGIVIDLDHFLSNPIFDPNRCSIGYHPLHTYWAIAIYTILFIIPKTRLIGIALLIHIFADTVDCSFIN</sequence>
<dbReference type="EMBL" id="MTBC01000007">
    <property type="protein sequence ID" value="OQD42303.1"/>
    <property type="molecule type" value="Genomic_DNA"/>
</dbReference>
<feature type="transmembrane region" description="Helical" evidence="1">
    <location>
        <begin position="6"/>
        <end position="23"/>
    </location>
</feature>
<comment type="caution">
    <text evidence="2">The sequence shown here is derived from an EMBL/GenBank/DDBJ whole genome shotgun (WGS) entry which is preliminary data.</text>
</comment>
<dbReference type="RefSeq" id="WP_010520151.1">
    <property type="nucleotide sequence ID" value="NZ_AFOE01000059.1"/>
</dbReference>
<evidence type="ECO:0000313" key="2">
    <source>
        <dbReference type="EMBL" id="OQD42303.1"/>
    </source>
</evidence>
<proteinExistence type="predicted"/>
<keyword evidence="3" id="KW-1185">Reference proteome</keyword>
<dbReference type="AlphaFoldDB" id="A0A1V6LQ51"/>